<dbReference type="Gene3D" id="2.60.40.790">
    <property type="match status" value="1"/>
</dbReference>
<gene>
    <name evidence="5" type="ORF">SAMN05444128_1848</name>
</gene>
<keyword evidence="5" id="KW-0346">Stress response</keyword>
<comment type="similarity">
    <text evidence="1 2">Belongs to the small heat shock protein (HSP20) family.</text>
</comment>
<dbReference type="SUPFAM" id="SSF49764">
    <property type="entry name" value="HSP20-like chaperones"/>
    <property type="match status" value="1"/>
</dbReference>
<evidence type="ECO:0000259" key="4">
    <source>
        <dbReference type="PROSITE" id="PS01031"/>
    </source>
</evidence>
<feature type="region of interest" description="Disordered" evidence="3">
    <location>
        <begin position="85"/>
        <end position="104"/>
    </location>
</feature>
<dbReference type="CDD" id="cd06464">
    <property type="entry name" value="ACD_sHsps-like"/>
    <property type="match status" value="1"/>
</dbReference>
<dbReference type="AlphaFoldDB" id="A0A1R3XBM8"/>
<dbReference type="STRING" id="1317125.SAMN05444128_1848"/>
<evidence type="ECO:0000256" key="3">
    <source>
        <dbReference type="SAM" id="MobiDB-lite"/>
    </source>
</evidence>
<protein>
    <submittedName>
        <fullName evidence="5">Heat shock protein Hsp20</fullName>
    </submittedName>
</protein>
<dbReference type="RefSeq" id="WP_244554657.1">
    <property type="nucleotide sequence ID" value="NZ_FTPP01000002.1"/>
</dbReference>
<dbReference type="EMBL" id="FTPP01000002">
    <property type="protein sequence ID" value="SIT88476.1"/>
    <property type="molecule type" value="Genomic_DNA"/>
</dbReference>
<proteinExistence type="inferred from homology"/>
<dbReference type="PANTHER" id="PTHR11527">
    <property type="entry name" value="HEAT-SHOCK PROTEIN 20 FAMILY MEMBER"/>
    <property type="match status" value="1"/>
</dbReference>
<keyword evidence="6" id="KW-1185">Reference proteome</keyword>
<dbReference type="InterPro" id="IPR002068">
    <property type="entry name" value="A-crystallin/Hsp20_dom"/>
</dbReference>
<dbReference type="Proteomes" id="UP000187181">
    <property type="component" value="Unassembled WGS sequence"/>
</dbReference>
<reference evidence="6" key="1">
    <citation type="submission" date="2017-01" db="EMBL/GenBank/DDBJ databases">
        <authorList>
            <person name="Varghese N."/>
            <person name="Submissions S."/>
        </authorList>
    </citation>
    <scope>NUCLEOTIDE SEQUENCE [LARGE SCALE GENOMIC DNA]</scope>
    <source>
        <strain evidence="6">LP100</strain>
    </source>
</reference>
<name>A0A1R3XBM8_9BACT</name>
<organism evidence="5 6">
    <name type="scientific">Pontibacter indicus</name>
    <dbReference type="NCBI Taxonomy" id="1317125"/>
    <lineage>
        <taxon>Bacteria</taxon>
        <taxon>Pseudomonadati</taxon>
        <taxon>Bacteroidota</taxon>
        <taxon>Cytophagia</taxon>
        <taxon>Cytophagales</taxon>
        <taxon>Hymenobacteraceae</taxon>
        <taxon>Pontibacter</taxon>
    </lineage>
</organism>
<sequence>MKPMRKERTGGESLVPRSFFTDFFSDVDRFFENDLMRMPAQIGRQIMRNMPATNIRENEREYTIELAAPGMAKDDFAVDVDEGMLTISSQKEQDTSTEEDNYTRREYNYSSFSRSFKLPESVRPEEIKARYEEGVLKITVPKQEHTGGGNRKRVSID</sequence>
<accession>A0A1R3XBM8</accession>
<evidence type="ECO:0000256" key="2">
    <source>
        <dbReference type="RuleBase" id="RU003616"/>
    </source>
</evidence>
<feature type="domain" description="SHSP" evidence="4">
    <location>
        <begin position="44"/>
        <end position="157"/>
    </location>
</feature>
<evidence type="ECO:0000256" key="1">
    <source>
        <dbReference type="PROSITE-ProRule" id="PRU00285"/>
    </source>
</evidence>
<dbReference type="InterPro" id="IPR008978">
    <property type="entry name" value="HSP20-like_chaperone"/>
</dbReference>
<dbReference type="Pfam" id="PF00011">
    <property type="entry name" value="HSP20"/>
    <property type="match status" value="1"/>
</dbReference>
<dbReference type="InterPro" id="IPR031107">
    <property type="entry name" value="Small_HSP"/>
</dbReference>
<evidence type="ECO:0000313" key="6">
    <source>
        <dbReference type="Proteomes" id="UP000187181"/>
    </source>
</evidence>
<dbReference type="PROSITE" id="PS01031">
    <property type="entry name" value="SHSP"/>
    <property type="match status" value="1"/>
</dbReference>
<evidence type="ECO:0000313" key="5">
    <source>
        <dbReference type="EMBL" id="SIT88476.1"/>
    </source>
</evidence>